<protein>
    <submittedName>
        <fullName evidence="1">Uncharacterized protein</fullName>
    </submittedName>
</protein>
<proteinExistence type="predicted"/>
<organism evidence="1">
    <name type="scientific">Anguilla anguilla</name>
    <name type="common">European freshwater eel</name>
    <name type="synonym">Muraena anguilla</name>
    <dbReference type="NCBI Taxonomy" id="7936"/>
    <lineage>
        <taxon>Eukaryota</taxon>
        <taxon>Metazoa</taxon>
        <taxon>Chordata</taxon>
        <taxon>Craniata</taxon>
        <taxon>Vertebrata</taxon>
        <taxon>Euteleostomi</taxon>
        <taxon>Actinopterygii</taxon>
        <taxon>Neopterygii</taxon>
        <taxon>Teleostei</taxon>
        <taxon>Anguilliformes</taxon>
        <taxon>Anguillidae</taxon>
        <taxon>Anguilla</taxon>
    </lineage>
</organism>
<dbReference type="EMBL" id="GBXM01100583">
    <property type="protein sequence ID" value="JAH07994.1"/>
    <property type="molecule type" value="Transcribed_RNA"/>
</dbReference>
<reference evidence="1" key="1">
    <citation type="submission" date="2014-11" db="EMBL/GenBank/DDBJ databases">
        <authorList>
            <person name="Amaro Gonzalez C."/>
        </authorList>
    </citation>
    <scope>NUCLEOTIDE SEQUENCE</scope>
</reference>
<sequence length="24" mass="2922">MGLQNWPILQEKEYFQVTMYAANF</sequence>
<name>A0A0E9PU19_ANGAN</name>
<reference evidence="1" key="2">
    <citation type="journal article" date="2015" name="Fish Shellfish Immunol.">
        <title>Early steps in the European eel (Anguilla anguilla)-Vibrio vulnificus interaction in the gills: Role of the RtxA13 toxin.</title>
        <authorList>
            <person name="Callol A."/>
            <person name="Pajuelo D."/>
            <person name="Ebbesson L."/>
            <person name="Teles M."/>
            <person name="MacKenzie S."/>
            <person name="Amaro C."/>
        </authorList>
    </citation>
    <scope>NUCLEOTIDE SEQUENCE</scope>
</reference>
<dbReference type="AlphaFoldDB" id="A0A0E9PU19"/>
<evidence type="ECO:0000313" key="1">
    <source>
        <dbReference type="EMBL" id="JAH07994.1"/>
    </source>
</evidence>
<accession>A0A0E9PU19</accession>